<dbReference type="AlphaFoldDB" id="A0A4R6WDZ1"/>
<dbReference type="EMBL" id="SNYV01000019">
    <property type="protein sequence ID" value="TDQ73330.1"/>
    <property type="molecule type" value="Genomic_DNA"/>
</dbReference>
<dbReference type="RefSeq" id="WP_133586521.1">
    <property type="nucleotide sequence ID" value="NZ_SNYV01000019.1"/>
</dbReference>
<comment type="caution">
    <text evidence="1">The sequence shown here is derived from an EMBL/GenBank/DDBJ whole genome shotgun (WGS) entry which is preliminary data.</text>
</comment>
<dbReference type="Pfam" id="PF25593">
    <property type="entry name" value="GldD_lipo"/>
    <property type="match status" value="1"/>
</dbReference>
<evidence type="ECO:0000313" key="1">
    <source>
        <dbReference type="EMBL" id="TDQ73330.1"/>
    </source>
</evidence>
<dbReference type="OrthoDB" id="679501at2"/>
<accession>A0A4R6WDZ1</accession>
<dbReference type="PROSITE" id="PS51257">
    <property type="entry name" value="PROKAR_LIPOPROTEIN"/>
    <property type="match status" value="1"/>
</dbReference>
<sequence length="192" mass="22245">MIRNIILLILVGITTLACHNEDYSPKPRGFHRIIFPEKIYKQIETGCPYSFDIPTYSSLVVDNSSNAKPCWKNLDFPQFNAKLHLSYFEIEPNSTFQQLTEDARTFAFKHTAMASAIEQQAISLPKQNVYGLEYHIQGNTASNYQFFISDKSKHYLRGALYFNEKPHLDSIQPVLKFIEQDISHLIHTTKWL</sequence>
<dbReference type="Proteomes" id="UP000295292">
    <property type="component" value="Unassembled WGS sequence"/>
</dbReference>
<dbReference type="InterPro" id="IPR019850">
    <property type="entry name" value="GldD-like"/>
</dbReference>
<protein>
    <submittedName>
        <fullName evidence="1">Gliding motility-associated lipoprotein GldD</fullName>
    </submittedName>
</protein>
<reference evidence="1 2" key="1">
    <citation type="submission" date="2019-03" db="EMBL/GenBank/DDBJ databases">
        <title>Genomic Encyclopedia of Archaeal and Bacterial Type Strains, Phase II (KMG-II): from individual species to whole genera.</title>
        <authorList>
            <person name="Goeker M."/>
        </authorList>
    </citation>
    <scope>NUCLEOTIDE SEQUENCE [LARGE SCALE GENOMIC DNA]</scope>
    <source>
        <strain evidence="1 2">DSM 28353</strain>
    </source>
</reference>
<gene>
    <name evidence="1" type="ORF">CLV99_4382</name>
</gene>
<name>A0A4R6WDZ1_9SPHI</name>
<keyword evidence="2" id="KW-1185">Reference proteome</keyword>
<proteinExistence type="predicted"/>
<organism evidence="1 2">
    <name type="scientific">Sphingobacterium yanglingense</name>
    <dbReference type="NCBI Taxonomy" id="1437280"/>
    <lineage>
        <taxon>Bacteria</taxon>
        <taxon>Pseudomonadati</taxon>
        <taxon>Bacteroidota</taxon>
        <taxon>Sphingobacteriia</taxon>
        <taxon>Sphingobacteriales</taxon>
        <taxon>Sphingobacteriaceae</taxon>
        <taxon>Sphingobacterium</taxon>
    </lineage>
</organism>
<evidence type="ECO:0000313" key="2">
    <source>
        <dbReference type="Proteomes" id="UP000295292"/>
    </source>
</evidence>
<keyword evidence="1" id="KW-0449">Lipoprotein</keyword>